<gene>
    <name evidence="1" type="ORF">D7M11_02155</name>
</gene>
<protein>
    <submittedName>
        <fullName evidence="1">Uncharacterized protein</fullName>
    </submittedName>
</protein>
<keyword evidence="2" id="KW-1185">Reference proteome</keyword>
<accession>A0A3B0CN12</accession>
<dbReference type="AlphaFoldDB" id="A0A3B0CN12"/>
<evidence type="ECO:0000313" key="1">
    <source>
        <dbReference type="EMBL" id="RKN86783.1"/>
    </source>
</evidence>
<dbReference type="Proteomes" id="UP000282311">
    <property type="component" value="Unassembled WGS sequence"/>
</dbReference>
<dbReference type="RefSeq" id="WP_147433381.1">
    <property type="nucleotide sequence ID" value="NZ_RBAH01000001.1"/>
</dbReference>
<organism evidence="1 2">
    <name type="scientific">Paenibacillus ginsengarvi</name>
    <dbReference type="NCBI Taxonomy" id="400777"/>
    <lineage>
        <taxon>Bacteria</taxon>
        <taxon>Bacillati</taxon>
        <taxon>Bacillota</taxon>
        <taxon>Bacilli</taxon>
        <taxon>Bacillales</taxon>
        <taxon>Paenibacillaceae</taxon>
        <taxon>Paenibacillus</taxon>
    </lineage>
</organism>
<name>A0A3B0CN12_9BACL</name>
<comment type="caution">
    <text evidence="1">The sequence shown here is derived from an EMBL/GenBank/DDBJ whole genome shotgun (WGS) entry which is preliminary data.</text>
</comment>
<reference evidence="1 2" key="1">
    <citation type="journal article" date="2007" name="Int. J. Syst. Evol. Microbiol.">
        <title>Paenibacillus ginsengarvi sp. nov., isolated from soil from ginseng cultivation.</title>
        <authorList>
            <person name="Yoon M.H."/>
            <person name="Ten L.N."/>
            <person name="Im W.T."/>
        </authorList>
    </citation>
    <scope>NUCLEOTIDE SEQUENCE [LARGE SCALE GENOMIC DNA]</scope>
    <source>
        <strain evidence="1 2">KCTC 13059</strain>
    </source>
</reference>
<evidence type="ECO:0000313" key="2">
    <source>
        <dbReference type="Proteomes" id="UP000282311"/>
    </source>
</evidence>
<proteinExistence type="predicted"/>
<dbReference type="EMBL" id="RBAH01000001">
    <property type="protein sequence ID" value="RKN86783.1"/>
    <property type="molecule type" value="Genomic_DNA"/>
</dbReference>
<sequence>MANLDRFNDNAFRFFNQPYMFGKGLSIEVEDDVAYIMLRVKPDVRDTVKWIADACDGDAKDLTRIIPIGEAIEDYELFYGTNEKN</sequence>